<gene>
    <name evidence="1" type="ORF">IQ235_02170</name>
</gene>
<comment type="caution">
    <text evidence="1">The sequence shown here is derived from an EMBL/GenBank/DDBJ whole genome shotgun (WGS) entry which is preliminary data.</text>
</comment>
<evidence type="ECO:0000313" key="2">
    <source>
        <dbReference type="Proteomes" id="UP000621799"/>
    </source>
</evidence>
<accession>A0A928VWL9</accession>
<proteinExistence type="predicted"/>
<dbReference type="RefSeq" id="WP_264319862.1">
    <property type="nucleotide sequence ID" value="NZ_JADEXN010000019.1"/>
</dbReference>
<name>A0A928VWL9_9CYAN</name>
<protein>
    <submittedName>
        <fullName evidence="1">Uncharacterized protein</fullName>
    </submittedName>
</protein>
<organism evidence="1 2">
    <name type="scientific">Zarconia navalis LEGE 11467</name>
    <dbReference type="NCBI Taxonomy" id="1828826"/>
    <lineage>
        <taxon>Bacteria</taxon>
        <taxon>Bacillati</taxon>
        <taxon>Cyanobacteriota</taxon>
        <taxon>Cyanophyceae</taxon>
        <taxon>Oscillatoriophycideae</taxon>
        <taxon>Oscillatoriales</taxon>
        <taxon>Oscillatoriales incertae sedis</taxon>
        <taxon>Zarconia</taxon>
        <taxon>Zarconia navalis</taxon>
    </lineage>
</organism>
<dbReference type="AlphaFoldDB" id="A0A928VWL9"/>
<dbReference type="EMBL" id="JADEXN010000019">
    <property type="protein sequence ID" value="MBE9039601.1"/>
    <property type="molecule type" value="Genomic_DNA"/>
</dbReference>
<reference evidence="1" key="1">
    <citation type="submission" date="2020-10" db="EMBL/GenBank/DDBJ databases">
        <authorList>
            <person name="Castelo-Branco R."/>
            <person name="Eusebio N."/>
            <person name="Adriana R."/>
            <person name="Vieira A."/>
            <person name="Brugerolle De Fraissinette N."/>
            <person name="Rezende De Castro R."/>
            <person name="Schneider M.P."/>
            <person name="Vasconcelos V."/>
            <person name="Leao P.N."/>
        </authorList>
    </citation>
    <scope>NUCLEOTIDE SEQUENCE</scope>
    <source>
        <strain evidence="1">LEGE 11467</strain>
    </source>
</reference>
<evidence type="ECO:0000313" key="1">
    <source>
        <dbReference type="EMBL" id="MBE9039601.1"/>
    </source>
</evidence>
<keyword evidence="2" id="KW-1185">Reference proteome</keyword>
<sequence length="83" mass="9463">MTYLSALGTRTVARSKCELCRGRCWGTEPDRRTWCKTNRSSGIAATTRETDRRWNWVEKRPVAGNLRAARAEMQCEVGAVESR</sequence>
<dbReference type="Proteomes" id="UP000621799">
    <property type="component" value="Unassembled WGS sequence"/>
</dbReference>